<dbReference type="GO" id="GO:0006784">
    <property type="term" value="P:heme A biosynthetic process"/>
    <property type="evidence" value="ECO:0007669"/>
    <property type="project" value="InterPro"/>
</dbReference>
<dbReference type="AlphaFoldDB" id="A0A6C0GUN2"/>
<evidence type="ECO:0000256" key="4">
    <source>
        <dbReference type="ARBA" id="ARBA00022723"/>
    </source>
</evidence>
<dbReference type="KEGG" id="rhoz:GXP67_08030"/>
<keyword evidence="8" id="KW-0350">Heme biosynthesis</keyword>
<dbReference type="PANTHER" id="PTHR35457">
    <property type="entry name" value="HEME A SYNTHASE"/>
    <property type="match status" value="1"/>
</dbReference>
<sequence>MSKGNKYNRFQKSGIVTIVAVYLLILVGGIVRSTGSGMGCPDWPKCFGSWVPPTEVSQLPSDYQQVYHDRGYAEVEFNVYKTWTEYLNRLLGALIGIFVFITLLYSIPYLKSDKVIFYLSLLSFILVGFQGWLGSVVVATNLAPWMVTIHMLVAIVIVCILIYTVARSFTGKVAVGTVANKPLLNKLLLFLVTASLIQIVLGTQVRETIDEIALALGESQRINWIGQLGTSFYIHRTFSTLILFAHVYLFYTLMKGTAREGMIYFYTKLLLITIIAEIIAGVGMAYFGIPAFLQPVHLLLAVVAIGIQFILLLLLNQEKVFSNTAVSLTDKQLSYR</sequence>
<evidence type="ECO:0000256" key="9">
    <source>
        <dbReference type="ARBA" id="ARBA00023136"/>
    </source>
</evidence>
<proteinExistence type="predicted"/>
<keyword evidence="7" id="KW-0408">Iron</keyword>
<evidence type="ECO:0000313" key="14">
    <source>
        <dbReference type="Proteomes" id="UP000480178"/>
    </source>
</evidence>
<feature type="transmembrane region" description="Helical" evidence="12">
    <location>
        <begin position="233"/>
        <end position="251"/>
    </location>
</feature>
<keyword evidence="14" id="KW-1185">Reference proteome</keyword>
<evidence type="ECO:0000256" key="12">
    <source>
        <dbReference type="SAM" id="Phobius"/>
    </source>
</evidence>
<dbReference type="Proteomes" id="UP000480178">
    <property type="component" value="Chromosome"/>
</dbReference>
<evidence type="ECO:0000256" key="7">
    <source>
        <dbReference type="ARBA" id="ARBA00023004"/>
    </source>
</evidence>
<evidence type="ECO:0000256" key="6">
    <source>
        <dbReference type="ARBA" id="ARBA00023002"/>
    </source>
</evidence>
<evidence type="ECO:0000313" key="13">
    <source>
        <dbReference type="EMBL" id="QHT71935.1"/>
    </source>
</evidence>
<dbReference type="Pfam" id="PF02628">
    <property type="entry name" value="COX15-CtaA"/>
    <property type="match status" value="1"/>
</dbReference>
<protein>
    <submittedName>
        <fullName evidence="13">Heme A synthase</fullName>
    </submittedName>
</protein>
<dbReference type="GO" id="GO:0016491">
    <property type="term" value="F:oxidoreductase activity"/>
    <property type="evidence" value="ECO:0007669"/>
    <property type="project" value="UniProtKB-KW"/>
</dbReference>
<evidence type="ECO:0000256" key="11">
    <source>
        <dbReference type="ARBA" id="ARBA00023444"/>
    </source>
</evidence>
<keyword evidence="3 12" id="KW-0812">Transmembrane</keyword>
<keyword evidence="10" id="KW-1015">Disulfide bond</keyword>
<dbReference type="GO" id="GO:0046872">
    <property type="term" value="F:metal ion binding"/>
    <property type="evidence" value="ECO:0007669"/>
    <property type="project" value="UniProtKB-KW"/>
</dbReference>
<dbReference type="InterPro" id="IPR003780">
    <property type="entry name" value="COX15/CtaA_fam"/>
</dbReference>
<organism evidence="13 14">
    <name type="scientific">Rhodocytophaga rosea</name>
    <dbReference type="NCBI Taxonomy" id="2704465"/>
    <lineage>
        <taxon>Bacteria</taxon>
        <taxon>Pseudomonadati</taxon>
        <taxon>Bacteroidota</taxon>
        <taxon>Cytophagia</taxon>
        <taxon>Cytophagales</taxon>
        <taxon>Rhodocytophagaceae</taxon>
        <taxon>Rhodocytophaga</taxon>
    </lineage>
</organism>
<dbReference type="InterPro" id="IPR050450">
    <property type="entry name" value="COX15/CtaA_HemeA_synthase"/>
</dbReference>
<evidence type="ECO:0000256" key="5">
    <source>
        <dbReference type="ARBA" id="ARBA00022989"/>
    </source>
</evidence>
<dbReference type="EMBL" id="CP048222">
    <property type="protein sequence ID" value="QHT71935.1"/>
    <property type="molecule type" value="Genomic_DNA"/>
</dbReference>
<keyword evidence="9 12" id="KW-0472">Membrane</keyword>
<keyword evidence="2" id="KW-1003">Cell membrane</keyword>
<feature type="transmembrane region" description="Helical" evidence="12">
    <location>
        <begin position="187"/>
        <end position="205"/>
    </location>
</feature>
<feature type="transmembrane region" description="Helical" evidence="12">
    <location>
        <begin position="263"/>
        <end position="289"/>
    </location>
</feature>
<feature type="transmembrane region" description="Helical" evidence="12">
    <location>
        <begin position="90"/>
        <end position="108"/>
    </location>
</feature>
<feature type="transmembrane region" description="Helical" evidence="12">
    <location>
        <begin position="12"/>
        <end position="31"/>
    </location>
</feature>
<dbReference type="GO" id="GO:0016020">
    <property type="term" value="C:membrane"/>
    <property type="evidence" value="ECO:0007669"/>
    <property type="project" value="UniProtKB-SubCell"/>
</dbReference>
<dbReference type="PANTHER" id="PTHR35457:SF1">
    <property type="entry name" value="HEME A SYNTHASE"/>
    <property type="match status" value="1"/>
</dbReference>
<feature type="transmembrane region" description="Helical" evidence="12">
    <location>
        <begin position="145"/>
        <end position="166"/>
    </location>
</feature>
<feature type="transmembrane region" description="Helical" evidence="12">
    <location>
        <begin position="115"/>
        <end position="133"/>
    </location>
</feature>
<keyword evidence="4" id="KW-0479">Metal-binding</keyword>
<comment type="pathway">
    <text evidence="11">Porphyrin-containing compound metabolism.</text>
</comment>
<gene>
    <name evidence="13" type="ORF">GXP67_08030</name>
</gene>
<name>A0A6C0GUN2_9BACT</name>
<evidence type="ECO:0000256" key="3">
    <source>
        <dbReference type="ARBA" id="ARBA00022692"/>
    </source>
</evidence>
<feature type="transmembrane region" description="Helical" evidence="12">
    <location>
        <begin position="295"/>
        <end position="315"/>
    </location>
</feature>
<keyword evidence="5 12" id="KW-1133">Transmembrane helix</keyword>
<evidence type="ECO:0000256" key="2">
    <source>
        <dbReference type="ARBA" id="ARBA00022475"/>
    </source>
</evidence>
<reference evidence="13 14" key="1">
    <citation type="submission" date="2020-01" db="EMBL/GenBank/DDBJ databases">
        <authorList>
            <person name="Kim M.K."/>
        </authorList>
    </citation>
    <scope>NUCLEOTIDE SEQUENCE [LARGE SCALE GENOMIC DNA]</scope>
    <source>
        <strain evidence="13 14">172606-1</strain>
    </source>
</reference>
<comment type="subcellular location">
    <subcellularLocation>
        <location evidence="1">Membrane</location>
        <topology evidence="1">Multi-pass membrane protein</topology>
    </subcellularLocation>
</comment>
<evidence type="ECO:0000256" key="10">
    <source>
        <dbReference type="ARBA" id="ARBA00023157"/>
    </source>
</evidence>
<evidence type="ECO:0000256" key="8">
    <source>
        <dbReference type="ARBA" id="ARBA00023133"/>
    </source>
</evidence>
<accession>A0A6C0GUN2</accession>
<evidence type="ECO:0000256" key="1">
    <source>
        <dbReference type="ARBA" id="ARBA00004141"/>
    </source>
</evidence>
<keyword evidence="6" id="KW-0560">Oxidoreductase</keyword>